<comment type="caution">
    <text evidence="2">The sequence shown here is derived from an EMBL/GenBank/DDBJ whole genome shotgun (WGS) entry which is preliminary data.</text>
</comment>
<sequence length="137" mass="14531">MMKLVLALIAGIIFGLGLSVSQMINPDKVLGFLDISGNWDPSLALVMAGALAVAIPGFKWVRRHDKPLLGSRFHITVKSLLDKPLISGAALFGIGWGMTGYCPGPAFASLSLGNQEAVIMVVSIYAGFWAAGFLNRN</sequence>
<keyword evidence="1" id="KW-1133">Transmembrane helix</keyword>
<feature type="transmembrane region" description="Helical" evidence="1">
    <location>
        <begin position="43"/>
        <end position="60"/>
    </location>
</feature>
<dbReference type="AlphaFoldDB" id="A0A177N8Z9"/>
<dbReference type="STRING" id="980561.A1359_11110"/>
<dbReference type="EMBL" id="LUUI01000111">
    <property type="protein sequence ID" value="OAI14362.1"/>
    <property type="molecule type" value="Genomic_DNA"/>
</dbReference>
<keyword evidence="1" id="KW-0472">Membrane</keyword>
<dbReference type="Pfam" id="PF20398">
    <property type="entry name" value="DUF6691"/>
    <property type="match status" value="1"/>
</dbReference>
<evidence type="ECO:0000313" key="3">
    <source>
        <dbReference type="Proteomes" id="UP000078476"/>
    </source>
</evidence>
<evidence type="ECO:0000313" key="2">
    <source>
        <dbReference type="EMBL" id="OAI14362.1"/>
    </source>
</evidence>
<dbReference type="OrthoDB" id="9790409at2"/>
<reference evidence="2 3" key="1">
    <citation type="submission" date="2016-03" db="EMBL/GenBank/DDBJ databases">
        <authorList>
            <person name="Ploux O."/>
        </authorList>
    </citation>
    <scope>NUCLEOTIDE SEQUENCE [LARGE SCALE GENOMIC DNA]</scope>
    <source>
        <strain evidence="2 3">R-45370</strain>
    </source>
</reference>
<evidence type="ECO:0000256" key="1">
    <source>
        <dbReference type="SAM" id="Phobius"/>
    </source>
</evidence>
<organism evidence="2 3">
    <name type="scientific">Methylomonas lenta</name>
    <dbReference type="NCBI Taxonomy" id="980561"/>
    <lineage>
        <taxon>Bacteria</taxon>
        <taxon>Pseudomonadati</taxon>
        <taxon>Pseudomonadota</taxon>
        <taxon>Gammaproteobacteria</taxon>
        <taxon>Methylococcales</taxon>
        <taxon>Methylococcaceae</taxon>
        <taxon>Methylomonas</taxon>
    </lineage>
</organism>
<proteinExistence type="predicted"/>
<keyword evidence="3" id="KW-1185">Reference proteome</keyword>
<protein>
    <submittedName>
        <fullName evidence="2">YeeE/YedE family protein</fullName>
    </submittedName>
</protein>
<feature type="transmembrane region" description="Helical" evidence="1">
    <location>
        <begin position="80"/>
        <end position="97"/>
    </location>
</feature>
<accession>A0A177N8Z9</accession>
<dbReference type="Proteomes" id="UP000078476">
    <property type="component" value="Unassembled WGS sequence"/>
</dbReference>
<dbReference type="RefSeq" id="WP_066983353.1">
    <property type="nucleotide sequence ID" value="NZ_LUUI01000111.1"/>
</dbReference>
<feature type="transmembrane region" description="Helical" evidence="1">
    <location>
        <begin position="117"/>
        <end position="134"/>
    </location>
</feature>
<gene>
    <name evidence="2" type="ORF">A1359_11110</name>
</gene>
<dbReference type="InterPro" id="IPR046513">
    <property type="entry name" value="DUF6691"/>
</dbReference>
<keyword evidence="1" id="KW-0812">Transmembrane</keyword>
<name>A0A177N8Z9_9GAMM</name>